<dbReference type="EMBL" id="JBJQOH010000007">
    <property type="protein sequence ID" value="KAL3681956.1"/>
    <property type="molecule type" value="Genomic_DNA"/>
</dbReference>
<dbReference type="PANTHER" id="PTHR43689:SF14">
    <property type="entry name" value="LYSOPHOSPHOLIPASE BODYGUARD 4-RELATED"/>
    <property type="match status" value="1"/>
</dbReference>
<dbReference type="SUPFAM" id="SSF53474">
    <property type="entry name" value="alpha/beta-Hydrolases"/>
    <property type="match status" value="1"/>
</dbReference>
<accession>A0ABD3GVX7</accession>
<dbReference type="PRINTS" id="PR00111">
    <property type="entry name" value="ABHYDROLASE"/>
</dbReference>
<dbReference type="InterPro" id="IPR000073">
    <property type="entry name" value="AB_hydrolase_1"/>
</dbReference>
<name>A0ABD3GVX7_9MARC</name>
<organism evidence="2 3">
    <name type="scientific">Riccia sorocarpa</name>
    <dbReference type="NCBI Taxonomy" id="122646"/>
    <lineage>
        <taxon>Eukaryota</taxon>
        <taxon>Viridiplantae</taxon>
        <taxon>Streptophyta</taxon>
        <taxon>Embryophyta</taxon>
        <taxon>Marchantiophyta</taxon>
        <taxon>Marchantiopsida</taxon>
        <taxon>Marchantiidae</taxon>
        <taxon>Marchantiales</taxon>
        <taxon>Ricciaceae</taxon>
        <taxon>Riccia</taxon>
    </lineage>
</organism>
<dbReference type="PANTHER" id="PTHR43689">
    <property type="entry name" value="HYDROLASE"/>
    <property type="match status" value="1"/>
</dbReference>
<reference evidence="2 3" key="1">
    <citation type="submission" date="2024-09" db="EMBL/GenBank/DDBJ databases">
        <title>Chromosome-scale assembly of Riccia sorocarpa.</title>
        <authorList>
            <person name="Paukszto L."/>
        </authorList>
    </citation>
    <scope>NUCLEOTIDE SEQUENCE [LARGE SCALE GENOMIC DNA]</scope>
    <source>
        <strain evidence="2">LP-2024</strain>
        <tissue evidence="2">Aerial parts of the thallus</tissue>
    </source>
</reference>
<evidence type="ECO:0000313" key="3">
    <source>
        <dbReference type="Proteomes" id="UP001633002"/>
    </source>
</evidence>
<dbReference type="Pfam" id="PF00561">
    <property type="entry name" value="Abhydrolase_1"/>
    <property type="match status" value="1"/>
</dbReference>
<feature type="domain" description="AB hydrolase-1" evidence="1">
    <location>
        <begin position="232"/>
        <end position="336"/>
    </location>
</feature>
<protein>
    <recommendedName>
        <fullName evidence="1">AB hydrolase-1 domain-containing protein</fullName>
    </recommendedName>
</protein>
<proteinExistence type="predicted"/>
<evidence type="ECO:0000259" key="1">
    <source>
        <dbReference type="Pfam" id="PF00561"/>
    </source>
</evidence>
<dbReference type="AlphaFoldDB" id="A0ABD3GVX7"/>
<dbReference type="Gene3D" id="3.40.50.1820">
    <property type="entry name" value="alpha/beta hydrolase"/>
    <property type="match status" value="1"/>
</dbReference>
<dbReference type="InterPro" id="IPR029058">
    <property type="entry name" value="AB_hydrolase_fold"/>
</dbReference>
<keyword evidence="3" id="KW-1185">Reference proteome</keyword>
<gene>
    <name evidence="2" type="ORF">R1sor_024912</name>
</gene>
<comment type="caution">
    <text evidence="2">The sequence shown here is derived from an EMBL/GenBank/DDBJ whole genome shotgun (WGS) entry which is preliminary data.</text>
</comment>
<evidence type="ECO:0000313" key="2">
    <source>
        <dbReference type="EMBL" id="KAL3681956.1"/>
    </source>
</evidence>
<sequence>MTTSVGFKGALPGRFGELVIDGVSFLVFAVLDIVDQLLCPVFGYLDSLFDKRLNTCYCGKNDLRDKSSSCISPLLSSAQESVEMKLSISESWRRISDTLYATRRKAAKFRLHLVPLHRALSSEASSLDTVDIRKSKLTTETAELTVNVNLGSKYEGKLSRGSDKLKSNLQRRFTWSSIGSSGGKHVTRWSDCGCEKCISWQVNEQNLYVHVDDKEFVASSGVDHNLQAADNNVVFFHGFLSSSSFWTDSVIPALPREVRETHRLFALDILGFGKSPKPSDCFYTLADHVDMIERSLLQTYGIRKFHLVAHSMGCIIALALAARFPAAVKSITLVAPILLRFGRRIRVIHGTRDSVVPFKQSETLIRRYPDVVLTPVHFANHASIVYGRESELAMELAEEFKLAEKYTGK</sequence>
<dbReference type="Proteomes" id="UP001633002">
    <property type="component" value="Unassembled WGS sequence"/>
</dbReference>